<gene>
    <name evidence="1" type="ORF">GCM10010912_68630</name>
</gene>
<protein>
    <submittedName>
        <fullName evidence="1">Uncharacterized protein</fullName>
    </submittedName>
</protein>
<dbReference type="AlphaFoldDB" id="A0A917FYQ3"/>
<sequence length="157" mass="17876">MELPYENAEKITFTRRKIPVSPEYRPLTKIAQIVLVLSIVSWGKSANLLKFQLLNWVFKSTDRDLILLAIIQDPLITPPIISMDPSVNRALQFAVADRLISFSESTGKFTLLPKGEEFAEAIKMEKDIFTSEKAILKRIGLKVNDKVISTLFKERLI</sequence>
<comment type="caution">
    <text evidence="1">The sequence shown here is derived from an EMBL/GenBank/DDBJ whole genome shotgun (WGS) entry which is preliminary data.</text>
</comment>
<evidence type="ECO:0000313" key="2">
    <source>
        <dbReference type="Proteomes" id="UP000637643"/>
    </source>
</evidence>
<dbReference type="RefSeq" id="WP_189032691.1">
    <property type="nucleotide sequence ID" value="NZ_BMKR01000072.1"/>
</dbReference>
<evidence type="ECO:0000313" key="1">
    <source>
        <dbReference type="EMBL" id="GGG14450.1"/>
    </source>
</evidence>
<organism evidence="1 2">
    <name type="scientific">Paenibacillus albidus</name>
    <dbReference type="NCBI Taxonomy" id="2041023"/>
    <lineage>
        <taxon>Bacteria</taxon>
        <taxon>Bacillati</taxon>
        <taxon>Bacillota</taxon>
        <taxon>Bacilli</taxon>
        <taxon>Bacillales</taxon>
        <taxon>Paenibacillaceae</taxon>
        <taxon>Paenibacillus</taxon>
    </lineage>
</organism>
<name>A0A917FYQ3_9BACL</name>
<dbReference type="EMBL" id="BMKR01000072">
    <property type="protein sequence ID" value="GGG14450.1"/>
    <property type="molecule type" value="Genomic_DNA"/>
</dbReference>
<proteinExistence type="predicted"/>
<keyword evidence="2" id="KW-1185">Reference proteome</keyword>
<reference evidence="1" key="2">
    <citation type="submission" date="2020-09" db="EMBL/GenBank/DDBJ databases">
        <authorList>
            <person name="Sun Q."/>
            <person name="Zhou Y."/>
        </authorList>
    </citation>
    <scope>NUCLEOTIDE SEQUENCE</scope>
    <source>
        <strain evidence="1">CGMCC 1.16134</strain>
    </source>
</reference>
<dbReference type="Proteomes" id="UP000637643">
    <property type="component" value="Unassembled WGS sequence"/>
</dbReference>
<accession>A0A917FYQ3</accession>
<reference evidence="1" key="1">
    <citation type="journal article" date="2014" name="Int. J. Syst. Evol. Microbiol.">
        <title>Complete genome sequence of Corynebacterium casei LMG S-19264T (=DSM 44701T), isolated from a smear-ripened cheese.</title>
        <authorList>
            <consortium name="US DOE Joint Genome Institute (JGI-PGF)"/>
            <person name="Walter F."/>
            <person name="Albersmeier A."/>
            <person name="Kalinowski J."/>
            <person name="Ruckert C."/>
        </authorList>
    </citation>
    <scope>NUCLEOTIDE SEQUENCE</scope>
    <source>
        <strain evidence="1">CGMCC 1.16134</strain>
    </source>
</reference>